<dbReference type="GO" id="GO:0006633">
    <property type="term" value="P:fatty acid biosynthetic process"/>
    <property type="evidence" value="ECO:0007669"/>
    <property type="project" value="InterPro"/>
</dbReference>
<dbReference type="GO" id="GO:0004312">
    <property type="term" value="F:fatty acid synthase activity"/>
    <property type="evidence" value="ECO:0007669"/>
    <property type="project" value="TreeGrafter"/>
</dbReference>
<comment type="caution">
    <text evidence="6">The sequence shown here is derived from an EMBL/GenBank/DDBJ whole genome shotgun (WGS) entry which is preliminary data.</text>
</comment>
<dbReference type="InterPro" id="IPR016039">
    <property type="entry name" value="Thiolase-like"/>
</dbReference>
<dbReference type="Pfam" id="PF16197">
    <property type="entry name" value="KAsynt_C_assoc"/>
    <property type="match status" value="1"/>
</dbReference>
<dbReference type="InterPro" id="IPR018201">
    <property type="entry name" value="Ketoacyl_synth_AS"/>
</dbReference>
<dbReference type="EMBL" id="LWGR01000010">
    <property type="protein sequence ID" value="KZM71906.1"/>
    <property type="molecule type" value="Genomic_DNA"/>
</dbReference>
<dbReference type="InterPro" id="IPR008278">
    <property type="entry name" value="4-PPantetheinyl_Trfase_dom"/>
</dbReference>
<dbReference type="SUPFAM" id="SSF53901">
    <property type="entry name" value="Thiolase-like"/>
    <property type="match status" value="1"/>
</dbReference>
<feature type="domain" description="Ketosynthase family 3 (KS3)" evidence="5">
    <location>
        <begin position="4"/>
        <end position="469"/>
    </location>
</feature>
<dbReference type="CDD" id="cd00833">
    <property type="entry name" value="PKS"/>
    <property type="match status" value="1"/>
</dbReference>
<keyword evidence="7" id="KW-1185">Reference proteome</keyword>
<dbReference type="OrthoDB" id="9778690at2"/>
<dbReference type="Gene3D" id="3.90.470.20">
    <property type="entry name" value="4'-phosphopantetheinyl transferase domain"/>
    <property type="match status" value="2"/>
</dbReference>
<accession>A0A164L0V5</accession>
<dbReference type="InterPro" id="IPR016035">
    <property type="entry name" value="Acyl_Trfase/lysoPLipase"/>
</dbReference>
<evidence type="ECO:0000313" key="6">
    <source>
        <dbReference type="EMBL" id="KZM71906.1"/>
    </source>
</evidence>
<keyword evidence="4" id="KW-0511">Multifunctional enzyme</keyword>
<dbReference type="GO" id="GO:0005886">
    <property type="term" value="C:plasma membrane"/>
    <property type="evidence" value="ECO:0007669"/>
    <property type="project" value="TreeGrafter"/>
</dbReference>
<dbReference type="Pfam" id="PF01648">
    <property type="entry name" value="ACPS"/>
    <property type="match status" value="1"/>
</dbReference>
<evidence type="ECO:0000313" key="7">
    <source>
        <dbReference type="Proteomes" id="UP000076512"/>
    </source>
</evidence>
<sequence length="1485" mass="159483">MLGNTPVAIVGMAVMLPGAGELGTYWRNLVDGVDAITDVPANRWDSAVFYEPDAAEGPGRADRIYCRRGGFVDEFAEIDALPFGIMPNAVPGIEPDQLIALRVAAAAIADAGGQDRLPGDRQRVGVILGRGGYLSAGQARLAQRVITTTQLVRTLGELFPELSPERLDRVRAAFHERLGPEEPGSAVGVVPNFVASRVANRLDLRGPAYTLDAACASSLVAVDHAVRELVSGRCDLVLAGGVHHCHDVTLWSVFAQLRALSPSERIRPFDRGADGLLMGEGTGVVALKRLSDAERDADRIYAVIRGVGVASDGRSASLLNPDPQGQQRAVRQAWRAAGLDPAEPGSVGLLEAHGTATPAGDAAELATLGQVFGPAHGERPVIGSVKSMIGHAMPAAGVAGMIKAALAVYHGVLLPTLHCEDPHPALARTRFQPLDSARPWESIGGQRIRRAGVNAFGFGGINAHVVLEQAPTGAVGAAVVTPVAEPERVLRLSADSPQRLAELLDADDSAILARGRADDHRRPTGGSRLGIVDPTAKRLALARRVVANGRAWRGRNDVWFTPEPLLGGAGKLAFVFPGLEAEFDPRAADIAEHFGLSVPGYPANPDGGILVGDVGRHAVGVVSLGRLLNAALRRMRITPDAMAGHSVGEWTAMVASGMCTSATADELVTSFDPDSVRRLGLAFAVIGAPADRVLAALEDRQEIVLSHDNAPNQSMVCGPKPIVEEFVRWFRARKVLGHVLPFQSGFHTPMLEPYLDPVRRIARHLETLPPSVPVWSATTVSPYPSDADDIRELFFRHLLEPVRFRPLIEAMYAAGFRAFIQVGTGQLGSLIGDTLHGKDHLVVPAASPHRSGLDQLRRVANALWVDGGTADTDVLLTRHTADRAVQRGSPMRLELGSALVSLDDRTSRELLPLVERPTGHTNSGTGLSTLRQFANRYPVAAELHSLLNNTADTAATLIAARERSSTPPPGEIRDVLRVSVETMPYLLDHGFIQQRRDWPDDADRFPVLPATTMIQHMMDFAEQAAPGRKAVAVHDVLFHRWVTAAPPTDVPVTVTPESDSRVAVSFGPYARAVIELDPSYPAAPPPPWDPEPAAERPPVLTAEQLYTGRWMFHGPRFQGVGELIATGDAHMRGTITTPGAPGALLDNAGQILGCWVMTSLTEHNVVLPVRLGGIRFFGPHPEAGTKIDCFVRITSVTDSHVEADLQLVADGRVWAELTGWRDRRFSTGPPTERFPERHLLSDPQSGGWALLFEGWQDLASRDLVIRNHLSSGEREDYERCPPGARRQFALGRIVAKDAVRQWLWTDSDDPIFPAEIKVSNAPDGRPLVAGLHGRILPELTVSIAHRREAAVAIARPSSGTGGPAVGIDIEEVTERAGGTHEIALGAAERALLSARCAATGEPEALWFTRFWTAKEAVAKAEGTGLQGRPRDFAVVAAEPSELAVEIGPRRYRVRCAQVSNPPALPIRTYVVAWTATEPQDEEATR</sequence>
<dbReference type="SUPFAM" id="SSF52151">
    <property type="entry name" value="FabD/lysophospholipase-like"/>
    <property type="match status" value="1"/>
</dbReference>
<evidence type="ECO:0000256" key="1">
    <source>
        <dbReference type="ARBA" id="ARBA00022450"/>
    </source>
</evidence>
<dbReference type="SMART" id="SM00827">
    <property type="entry name" value="PKS_AT"/>
    <property type="match status" value="1"/>
</dbReference>
<evidence type="ECO:0000256" key="2">
    <source>
        <dbReference type="ARBA" id="ARBA00022553"/>
    </source>
</evidence>
<dbReference type="InterPro" id="IPR032821">
    <property type="entry name" value="PKS_assoc"/>
</dbReference>
<dbReference type="SUPFAM" id="SSF56214">
    <property type="entry name" value="4'-phosphopantetheinyl transferase"/>
    <property type="match status" value="2"/>
</dbReference>
<dbReference type="InterPro" id="IPR042104">
    <property type="entry name" value="PKS_dehydratase_sf"/>
</dbReference>
<dbReference type="SMART" id="SM00825">
    <property type="entry name" value="PKS_KS"/>
    <property type="match status" value="1"/>
</dbReference>
<dbReference type="GO" id="GO:0071770">
    <property type="term" value="P:DIM/DIP cell wall layer assembly"/>
    <property type="evidence" value="ECO:0007669"/>
    <property type="project" value="TreeGrafter"/>
</dbReference>
<keyword evidence="1" id="KW-0596">Phosphopantetheine</keyword>
<dbReference type="InterPro" id="IPR049551">
    <property type="entry name" value="PKS_DH_C"/>
</dbReference>
<dbReference type="PROSITE" id="PS00606">
    <property type="entry name" value="KS3_1"/>
    <property type="match status" value="1"/>
</dbReference>
<dbReference type="Gene3D" id="3.30.70.250">
    <property type="entry name" value="Malonyl-CoA ACP transacylase, ACP-binding"/>
    <property type="match status" value="1"/>
</dbReference>
<dbReference type="InterPro" id="IPR014030">
    <property type="entry name" value="Ketoacyl_synth_N"/>
</dbReference>
<dbReference type="InterPro" id="IPR020841">
    <property type="entry name" value="PKS_Beta-ketoAc_synthase_dom"/>
</dbReference>
<keyword evidence="2" id="KW-0597">Phosphoprotein</keyword>
<dbReference type="Pfam" id="PF00109">
    <property type="entry name" value="ketoacyl-synt"/>
    <property type="match status" value="1"/>
</dbReference>
<dbReference type="Pfam" id="PF00698">
    <property type="entry name" value="Acyl_transf_1"/>
    <property type="match status" value="1"/>
</dbReference>
<dbReference type="PROSITE" id="PS52004">
    <property type="entry name" value="KS3_2"/>
    <property type="match status" value="1"/>
</dbReference>
<dbReference type="Gene3D" id="3.40.366.10">
    <property type="entry name" value="Malonyl-Coenzyme A Acyl Carrier Protein, domain 2"/>
    <property type="match status" value="1"/>
</dbReference>
<dbReference type="STRING" id="455432.AWN90_37240"/>
<dbReference type="Pfam" id="PF02801">
    <property type="entry name" value="Ketoacyl-synt_C"/>
    <property type="match status" value="1"/>
</dbReference>
<proteinExistence type="predicted"/>
<dbReference type="InterPro" id="IPR014031">
    <property type="entry name" value="Ketoacyl_synth_C"/>
</dbReference>
<name>A0A164L0V5_9NOCA</name>
<dbReference type="InterPro" id="IPR037143">
    <property type="entry name" value="4-PPantetheinyl_Trfase_dom_sf"/>
</dbReference>
<gene>
    <name evidence="6" type="ORF">AWN90_37240</name>
</gene>
<dbReference type="InterPro" id="IPR050091">
    <property type="entry name" value="PKS_NRPS_Biosynth_Enz"/>
</dbReference>
<dbReference type="PANTHER" id="PTHR43775:SF37">
    <property type="entry name" value="SI:DKEY-61P9.11"/>
    <property type="match status" value="1"/>
</dbReference>
<dbReference type="Pfam" id="PF14765">
    <property type="entry name" value="PS-DH"/>
    <property type="match status" value="1"/>
</dbReference>
<protein>
    <submittedName>
        <fullName evidence="6">Beta-ketoacyl synthase</fullName>
    </submittedName>
</protein>
<dbReference type="Gene3D" id="3.10.129.110">
    <property type="entry name" value="Polyketide synthase dehydratase"/>
    <property type="match status" value="1"/>
</dbReference>
<dbReference type="Proteomes" id="UP000076512">
    <property type="component" value="Unassembled WGS sequence"/>
</dbReference>
<dbReference type="RefSeq" id="WP_067592906.1">
    <property type="nucleotide sequence ID" value="NZ_JABMCZ010000001.1"/>
</dbReference>
<dbReference type="InterPro" id="IPR014043">
    <property type="entry name" value="Acyl_transferase_dom"/>
</dbReference>
<dbReference type="GO" id="GO:0000287">
    <property type="term" value="F:magnesium ion binding"/>
    <property type="evidence" value="ECO:0007669"/>
    <property type="project" value="InterPro"/>
</dbReference>
<dbReference type="Gene3D" id="3.40.47.10">
    <property type="match status" value="1"/>
</dbReference>
<dbReference type="GO" id="GO:0005737">
    <property type="term" value="C:cytoplasm"/>
    <property type="evidence" value="ECO:0007669"/>
    <property type="project" value="TreeGrafter"/>
</dbReference>
<reference evidence="6 7" key="1">
    <citation type="submission" date="2016-04" db="EMBL/GenBank/DDBJ databases">
        <authorList>
            <person name="Evans L.H."/>
            <person name="Alamgir A."/>
            <person name="Owens N."/>
            <person name="Weber N.D."/>
            <person name="Virtaneva K."/>
            <person name="Barbian K."/>
            <person name="Babar A."/>
            <person name="Rosenke K."/>
        </authorList>
    </citation>
    <scope>NUCLEOTIDE SEQUENCE [LARGE SCALE GENOMIC DNA]</scope>
    <source>
        <strain evidence="6 7">IFM 0406</strain>
    </source>
</reference>
<evidence type="ECO:0000256" key="3">
    <source>
        <dbReference type="ARBA" id="ARBA00022679"/>
    </source>
</evidence>
<keyword evidence="3" id="KW-0808">Transferase</keyword>
<dbReference type="GO" id="GO:0004315">
    <property type="term" value="F:3-oxoacyl-[acyl-carrier-protein] synthase activity"/>
    <property type="evidence" value="ECO:0007669"/>
    <property type="project" value="InterPro"/>
</dbReference>
<evidence type="ECO:0000259" key="5">
    <source>
        <dbReference type="PROSITE" id="PS52004"/>
    </source>
</evidence>
<organism evidence="6 7">
    <name type="scientific">Nocardia terpenica</name>
    <dbReference type="NCBI Taxonomy" id="455432"/>
    <lineage>
        <taxon>Bacteria</taxon>
        <taxon>Bacillati</taxon>
        <taxon>Actinomycetota</taxon>
        <taxon>Actinomycetes</taxon>
        <taxon>Mycobacteriales</taxon>
        <taxon>Nocardiaceae</taxon>
        <taxon>Nocardia</taxon>
    </lineage>
</organism>
<dbReference type="InterPro" id="IPR001227">
    <property type="entry name" value="Ac_transferase_dom_sf"/>
</dbReference>
<dbReference type="GO" id="GO:0008897">
    <property type="term" value="F:holo-[acyl-carrier-protein] synthase activity"/>
    <property type="evidence" value="ECO:0007669"/>
    <property type="project" value="InterPro"/>
</dbReference>
<dbReference type="PANTHER" id="PTHR43775">
    <property type="entry name" value="FATTY ACID SYNTHASE"/>
    <property type="match status" value="1"/>
</dbReference>
<evidence type="ECO:0000256" key="4">
    <source>
        <dbReference type="ARBA" id="ARBA00023268"/>
    </source>
</evidence>